<dbReference type="SUPFAM" id="SSF47323">
    <property type="entry name" value="Anticodon-binding domain of a subclass of class I aminoacyl-tRNA synthetases"/>
    <property type="match status" value="1"/>
</dbReference>
<keyword evidence="5 11" id="KW-0436">Ligase</keyword>
<dbReference type="Pfam" id="PF00750">
    <property type="entry name" value="tRNA-synt_1d"/>
    <property type="match status" value="1"/>
</dbReference>
<keyword evidence="4 11" id="KW-0963">Cytoplasm</keyword>
<dbReference type="InterPro" id="IPR001278">
    <property type="entry name" value="Arg-tRNA-ligase"/>
</dbReference>
<dbReference type="EC" id="6.1.1.19" evidence="11"/>
<dbReference type="InterPro" id="IPR035684">
    <property type="entry name" value="ArgRS_core"/>
</dbReference>
<dbReference type="GO" id="GO:0006420">
    <property type="term" value="P:arginyl-tRNA aminoacylation"/>
    <property type="evidence" value="ECO:0007669"/>
    <property type="project" value="UniProtKB-UniRule"/>
</dbReference>
<dbReference type="AlphaFoldDB" id="A0A2T1A4W6"/>
<dbReference type="HAMAP" id="MF_00123">
    <property type="entry name" value="Arg_tRNA_synth"/>
    <property type="match status" value="1"/>
</dbReference>
<evidence type="ECO:0000256" key="9">
    <source>
        <dbReference type="ARBA" id="ARBA00023146"/>
    </source>
</evidence>
<comment type="caution">
    <text evidence="15">The sequence shown here is derived from an EMBL/GenBank/DDBJ whole genome shotgun (WGS) entry which is preliminary data.</text>
</comment>
<evidence type="ECO:0000256" key="11">
    <source>
        <dbReference type="HAMAP-Rule" id="MF_00123"/>
    </source>
</evidence>
<comment type="catalytic activity">
    <reaction evidence="10 11">
        <text>tRNA(Arg) + L-arginine + ATP = L-arginyl-tRNA(Arg) + AMP + diphosphate</text>
        <dbReference type="Rhea" id="RHEA:20301"/>
        <dbReference type="Rhea" id="RHEA-COMP:9658"/>
        <dbReference type="Rhea" id="RHEA-COMP:9673"/>
        <dbReference type="ChEBI" id="CHEBI:30616"/>
        <dbReference type="ChEBI" id="CHEBI:32682"/>
        <dbReference type="ChEBI" id="CHEBI:33019"/>
        <dbReference type="ChEBI" id="CHEBI:78442"/>
        <dbReference type="ChEBI" id="CHEBI:78513"/>
        <dbReference type="ChEBI" id="CHEBI:456215"/>
        <dbReference type="EC" id="6.1.1.19"/>
    </reaction>
</comment>
<dbReference type="InterPro" id="IPR036695">
    <property type="entry name" value="Arg-tRNA-synth_N_sf"/>
</dbReference>
<evidence type="ECO:0000256" key="12">
    <source>
        <dbReference type="RuleBase" id="RU363038"/>
    </source>
</evidence>
<dbReference type="PANTHER" id="PTHR11956:SF5">
    <property type="entry name" value="ARGININE--TRNA LIGASE, CYTOPLASMIC"/>
    <property type="match status" value="1"/>
</dbReference>
<dbReference type="PRINTS" id="PR01038">
    <property type="entry name" value="TRNASYNTHARG"/>
</dbReference>
<sequence>MTPAELSSAITHALTALVGDGRLTVDVPSDITVERPKQSGHGDYATNVAMRLAKPAGRPPREVASLVAEELTKDSQIERVEVAGPGFLNITLQAAAMGGLAKTVVEADKAYGTNQSMADQKLNLEFVSANPTGPVTLPSGRWASVGDALVRIMRACGADVTAEYYFNDAGSQIDRFASSLYAAAHGRPVPEDGYQGEYVGDVARAVVGEAPDVLQQPEPEALETFRVLGIEKMFAGVRATLENFGVKFDVFFNERDLHTSGGVDTAIDQLRAKGYIYEKDDAIWLRTTDFGDDKDRVLIRGGGAPTYFAADVAYYVNKRQRGFDKAILILGADHHGYIGRMRAMVACTGDDPDATLEILIGQMVNLVRGGETVKMSKRAGNFVTLDDLVESVGADAGRYALARSSMDSTLEIDLDVWTQKSNENPVFYVQYAHARLASLARHAADLGLKRGTSYDASLLTHEREVALLGVLGEFPRVVSSAAELREVHRVARYAESLAAAYHKFYDSCRVLPMGDEPATDLTTARLWLSEAARVVLANALALLGVSAPEQM</sequence>
<dbReference type="Gene3D" id="3.40.50.620">
    <property type="entry name" value="HUPs"/>
    <property type="match status" value="1"/>
</dbReference>
<dbReference type="FunFam" id="3.40.50.620:FF:000062">
    <property type="entry name" value="Arginine--tRNA ligase"/>
    <property type="match status" value="1"/>
</dbReference>
<dbReference type="SUPFAM" id="SSF52374">
    <property type="entry name" value="Nucleotidylyl transferase"/>
    <property type="match status" value="1"/>
</dbReference>
<evidence type="ECO:0000256" key="4">
    <source>
        <dbReference type="ARBA" id="ARBA00022490"/>
    </source>
</evidence>
<dbReference type="PANTHER" id="PTHR11956">
    <property type="entry name" value="ARGINYL-TRNA SYNTHETASE"/>
    <property type="match status" value="1"/>
</dbReference>
<dbReference type="Proteomes" id="UP000237752">
    <property type="component" value="Unassembled WGS sequence"/>
</dbReference>
<dbReference type="NCBIfam" id="TIGR00456">
    <property type="entry name" value="argS"/>
    <property type="match status" value="1"/>
</dbReference>
<dbReference type="CDD" id="cd00671">
    <property type="entry name" value="ArgRS_core"/>
    <property type="match status" value="1"/>
</dbReference>
<dbReference type="Gene3D" id="1.10.730.10">
    <property type="entry name" value="Isoleucyl-tRNA Synthetase, Domain 1"/>
    <property type="match status" value="1"/>
</dbReference>
<organism evidence="15 16">
    <name type="scientific">Antricoccus suffuscus</name>
    <dbReference type="NCBI Taxonomy" id="1629062"/>
    <lineage>
        <taxon>Bacteria</taxon>
        <taxon>Bacillati</taxon>
        <taxon>Actinomycetota</taxon>
        <taxon>Actinomycetes</taxon>
        <taxon>Geodermatophilales</taxon>
        <taxon>Antricoccaceae</taxon>
        <taxon>Antricoccus</taxon>
    </lineage>
</organism>
<comment type="subunit">
    <text evidence="3 11">Monomer.</text>
</comment>
<dbReference type="GO" id="GO:0005737">
    <property type="term" value="C:cytoplasm"/>
    <property type="evidence" value="ECO:0007669"/>
    <property type="project" value="UniProtKB-SubCell"/>
</dbReference>
<reference evidence="15 16" key="1">
    <citation type="submission" date="2018-03" db="EMBL/GenBank/DDBJ databases">
        <title>Genomic Encyclopedia of Archaeal and Bacterial Type Strains, Phase II (KMG-II): from individual species to whole genera.</title>
        <authorList>
            <person name="Goeker M."/>
        </authorList>
    </citation>
    <scope>NUCLEOTIDE SEQUENCE [LARGE SCALE GENOMIC DNA]</scope>
    <source>
        <strain evidence="15 16">DSM 100065</strain>
    </source>
</reference>
<evidence type="ECO:0000313" key="16">
    <source>
        <dbReference type="Proteomes" id="UP000237752"/>
    </source>
</evidence>
<evidence type="ECO:0000256" key="6">
    <source>
        <dbReference type="ARBA" id="ARBA00022741"/>
    </source>
</evidence>
<keyword evidence="9 11" id="KW-0030">Aminoacyl-tRNA synthetase</keyword>
<dbReference type="EMBL" id="PVUE01000002">
    <property type="protein sequence ID" value="PRZ43378.1"/>
    <property type="molecule type" value="Genomic_DNA"/>
</dbReference>
<evidence type="ECO:0000256" key="10">
    <source>
        <dbReference type="ARBA" id="ARBA00049339"/>
    </source>
</evidence>
<keyword evidence="8 11" id="KW-0648">Protein biosynthesis</keyword>
<dbReference type="GO" id="GO:0005524">
    <property type="term" value="F:ATP binding"/>
    <property type="evidence" value="ECO:0007669"/>
    <property type="project" value="UniProtKB-UniRule"/>
</dbReference>
<dbReference type="InterPro" id="IPR009080">
    <property type="entry name" value="tRNAsynth_Ia_anticodon-bd"/>
</dbReference>
<dbReference type="SUPFAM" id="SSF55190">
    <property type="entry name" value="Arginyl-tRNA synthetase (ArgRS), N-terminal 'additional' domain"/>
    <property type="match status" value="1"/>
</dbReference>
<comment type="subcellular location">
    <subcellularLocation>
        <location evidence="1 11">Cytoplasm</location>
    </subcellularLocation>
</comment>
<gene>
    <name evidence="11" type="primary">argS</name>
    <name evidence="15" type="ORF">CLV47_10264</name>
</gene>
<feature type="domain" description="DALR anticodon binding" evidence="13">
    <location>
        <begin position="429"/>
        <end position="551"/>
    </location>
</feature>
<dbReference type="FunFam" id="1.10.730.10:FF:000008">
    <property type="entry name" value="Arginine--tRNA ligase"/>
    <property type="match status" value="1"/>
</dbReference>
<evidence type="ECO:0000256" key="1">
    <source>
        <dbReference type="ARBA" id="ARBA00004496"/>
    </source>
</evidence>
<protein>
    <recommendedName>
        <fullName evidence="11">Arginine--tRNA ligase</fullName>
        <ecNumber evidence="11">6.1.1.19</ecNumber>
    </recommendedName>
    <alternativeName>
        <fullName evidence="11">Arginyl-tRNA synthetase</fullName>
        <shortName evidence="11">ArgRS</shortName>
    </alternativeName>
</protein>
<evidence type="ECO:0000256" key="8">
    <source>
        <dbReference type="ARBA" id="ARBA00022917"/>
    </source>
</evidence>
<dbReference type="SMART" id="SM01016">
    <property type="entry name" value="Arg_tRNA_synt_N"/>
    <property type="match status" value="1"/>
</dbReference>
<comment type="similarity">
    <text evidence="2 11 12">Belongs to the class-I aminoacyl-tRNA synthetase family.</text>
</comment>
<evidence type="ECO:0000259" key="13">
    <source>
        <dbReference type="SMART" id="SM00836"/>
    </source>
</evidence>
<dbReference type="InterPro" id="IPR014729">
    <property type="entry name" value="Rossmann-like_a/b/a_fold"/>
</dbReference>
<dbReference type="Pfam" id="PF05746">
    <property type="entry name" value="DALR_1"/>
    <property type="match status" value="1"/>
</dbReference>
<name>A0A2T1A4W6_9ACTN</name>
<evidence type="ECO:0000256" key="5">
    <source>
        <dbReference type="ARBA" id="ARBA00022598"/>
    </source>
</evidence>
<proteinExistence type="inferred from homology"/>
<dbReference type="Pfam" id="PF03485">
    <property type="entry name" value="Arg_tRNA_synt_N"/>
    <property type="match status" value="1"/>
</dbReference>
<keyword evidence="7 11" id="KW-0067">ATP-binding</keyword>
<evidence type="ECO:0000259" key="14">
    <source>
        <dbReference type="SMART" id="SM01016"/>
    </source>
</evidence>
<dbReference type="InterPro" id="IPR008909">
    <property type="entry name" value="DALR_anticod-bd"/>
</dbReference>
<dbReference type="Gene3D" id="3.30.1360.70">
    <property type="entry name" value="Arginyl tRNA synthetase N-terminal domain"/>
    <property type="match status" value="1"/>
</dbReference>
<feature type="domain" description="Arginyl tRNA synthetase N-terminal" evidence="14">
    <location>
        <begin position="4"/>
        <end position="92"/>
    </location>
</feature>
<evidence type="ECO:0000256" key="2">
    <source>
        <dbReference type="ARBA" id="ARBA00005594"/>
    </source>
</evidence>
<accession>A0A2T1A4W6</accession>
<evidence type="ECO:0000313" key="15">
    <source>
        <dbReference type="EMBL" id="PRZ43378.1"/>
    </source>
</evidence>
<keyword evidence="6 11" id="KW-0547">Nucleotide-binding</keyword>
<evidence type="ECO:0000256" key="3">
    <source>
        <dbReference type="ARBA" id="ARBA00011245"/>
    </source>
</evidence>
<comment type="caution">
    <text evidence="11">Lacks conserved residue(s) required for the propagation of feature annotation.</text>
</comment>
<dbReference type="SMART" id="SM00836">
    <property type="entry name" value="DALR_1"/>
    <property type="match status" value="1"/>
</dbReference>
<dbReference type="OrthoDB" id="9803211at2"/>
<dbReference type="RefSeq" id="WP_106347553.1">
    <property type="nucleotide sequence ID" value="NZ_PVUE01000002.1"/>
</dbReference>
<dbReference type="InterPro" id="IPR005148">
    <property type="entry name" value="Arg-tRNA-synth_N"/>
</dbReference>
<evidence type="ECO:0000256" key="7">
    <source>
        <dbReference type="ARBA" id="ARBA00022840"/>
    </source>
</evidence>
<keyword evidence="16" id="KW-1185">Reference proteome</keyword>
<dbReference type="GO" id="GO:0004814">
    <property type="term" value="F:arginine-tRNA ligase activity"/>
    <property type="evidence" value="ECO:0007669"/>
    <property type="project" value="UniProtKB-UniRule"/>
</dbReference>